<evidence type="ECO:0000313" key="2">
    <source>
        <dbReference type="EMBL" id="ALF45152.1"/>
    </source>
</evidence>
<dbReference type="KEGG" id="ccv:CCV52592_0414"/>
<accession>A0A0M4TLA3</accession>
<keyword evidence="3" id="KW-1185">Reference proteome</keyword>
<gene>
    <name evidence="2" type="ORF">CCV52592_0414</name>
</gene>
<dbReference type="RefSeq" id="WP_041743380.1">
    <property type="nucleotide sequence ID" value="NC_009715.2"/>
</dbReference>
<name>A0A0M4TLA3_CAMC5</name>
<dbReference type="AlphaFoldDB" id="A0A0M4TLA3"/>
<dbReference type="Pfam" id="PF26367">
    <property type="entry name" value="DUF8095"/>
    <property type="match status" value="1"/>
</dbReference>
<dbReference type="OrthoDB" id="5677005at2"/>
<proteinExistence type="predicted"/>
<dbReference type="PROSITE" id="PS51257">
    <property type="entry name" value="PROKAR_LIPOPROTEIN"/>
    <property type="match status" value="1"/>
</dbReference>
<feature type="domain" description="DUF8095" evidence="1">
    <location>
        <begin position="95"/>
        <end position="234"/>
    </location>
</feature>
<reference evidence="2" key="1">
    <citation type="submission" date="2016-07" db="EMBL/GenBank/DDBJ databases">
        <title>Comparative genomics of the Campylobacter concisus group.</title>
        <authorList>
            <person name="Miller W.G."/>
            <person name="Yee E."/>
            <person name="Chapman M.H."/>
            <person name="Huynh S."/>
            <person name="Bono J.L."/>
            <person name="On S.L.W."/>
            <person name="StLeger J."/>
            <person name="Foster G."/>
            <person name="Parker C.T."/>
        </authorList>
    </citation>
    <scope>NUCLEOTIDE SEQUENCE</scope>
    <source>
        <strain evidence="2">525.92</strain>
    </source>
</reference>
<dbReference type="EMBL" id="CP000767">
    <property type="protein sequence ID" value="ALF45152.1"/>
    <property type="molecule type" value="Genomic_DNA"/>
</dbReference>
<evidence type="ECO:0000259" key="1">
    <source>
        <dbReference type="Pfam" id="PF26367"/>
    </source>
</evidence>
<sequence length="241" mass="26822">MNFKIYVLCAILAVIFSGCGWIMDDLVGRDPSEPAEWISYVESNGSKEQMGFVALYTAYSQGQSSQGELVGKAFLKKNSVMKFLGHIYSLAPDKSSIIINLDTHKNVVPPNKDDMAELRAAKSFKFYDIGLGIIESIVYASNSDRSVCAAFLANEKVSAKSVTNYYVSNDKKEYFTTDISATLAAKDGVDIKTATFLTPNLRSETDKKDFENVKSSKEKLFESDTRKQGRILFMLCDERAQ</sequence>
<dbReference type="InterPro" id="IPR058408">
    <property type="entry name" value="DUF8095"/>
</dbReference>
<organism evidence="2 3">
    <name type="scientific">Campylobacter curvus (strain 525.92)</name>
    <dbReference type="NCBI Taxonomy" id="360105"/>
    <lineage>
        <taxon>Bacteria</taxon>
        <taxon>Pseudomonadati</taxon>
        <taxon>Campylobacterota</taxon>
        <taxon>Epsilonproteobacteria</taxon>
        <taxon>Campylobacterales</taxon>
        <taxon>Campylobacteraceae</taxon>
        <taxon>Campylobacter</taxon>
    </lineage>
</organism>
<dbReference type="Proteomes" id="UP000006380">
    <property type="component" value="Chromosome"/>
</dbReference>
<protein>
    <recommendedName>
        <fullName evidence="1">DUF8095 domain-containing protein</fullName>
    </recommendedName>
</protein>
<evidence type="ECO:0000313" key="3">
    <source>
        <dbReference type="Proteomes" id="UP000006380"/>
    </source>
</evidence>